<dbReference type="GO" id="GO:0046872">
    <property type="term" value="F:metal ion binding"/>
    <property type="evidence" value="ECO:0007669"/>
    <property type="project" value="UniProtKB-KW"/>
</dbReference>
<comment type="caution">
    <text evidence="8">The sequence shown here is derived from an EMBL/GenBank/DDBJ whole genome shotgun (WGS) entry which is preliminary data.</text>
</comment>
<dbReference type="InterPro" id="IPR002579">
    <property type="entry name" value="Met_Sox_Rdtase_MsrB_dom"/>
</dbReference>
<dbReference type="InterPro" id="IPR028427">
    <property type="entry name" value="Met_Sox_Rdtase_MsrB"/>
</dbReference>
<organism evidence="8 9">
    <name type="scientific">Dreissena polymorpha</name>
    <name type="common">Zebra mussel</name>
    <name type="synonym">Mytilus polymorpha</name>
    <dbReference type="NCBI Taxonomy" id="45954"/>
    <lineage>
        <taxon>Eukaryota</taxon>
        <taxon>Metazoa</taxon>
        <taxon>Spiralia</taxon>
        <taxon>Lophotrochozoa</taxon>
        <taxon>Mollusca</taxon>
        <taxon>Bivalvia</taxon>
        <taxon>Autobranchia</taxon>
        <taxon>Heteroconchia</taxon>
        <taxon>Euheterodonta</taxon>
        <taxon>Imparidentia</taxon>
        <taxon>Neoheterodontei</taxon>
        <taxon>Myida</taxon>
        <taxon>Dreissenoidea</taxon>
        <taxon>Dreissenidae</taxon>
        <taxon>Dreissena</taxon>
    </lineage>
</organism>
<dbReference type="PROSITE" id="PS51790">
    <property type="entry name" value="MSRB"/>
    <property type="match status" value="1"/>
</dbReference>
<keyword evidence="9" id="KW-1185">Reference proteome</keyword>
<comment type="function">
    <text evidence="6">Methionine-sulfoxide reductase that specifically reduces methionine (R)-sulfoxide back to methionine. While in many cases methionine oxidation is the result of random oxidation following oxidative stress, methionine oxidation is also a post-translational modification that takes place on specific residues.</text>
</comment>
<dbReference type="OrthoDB" id="44061at2759"/>
<gene>
    <name evidence="8" type="ORF">DPMN_129729</name>
</gene>
<dbReference type="PANTHER" id="PTHR10173">
    <property type="entry name" value="METHIONINE SULFOXIDE REDUCTASE"/>
    <property type="match status" value="1"/>
</dbReference>
<evidence type="ECO:0000256" key="1">
    <source>
        <dbReference type="ARBA" id="ARBA00007174"/>
    </source>
</evidence>
<dbReference type="AlphaFoldDB" id="A0A9D4H6A4"/>
<dbReference type="Proteomes" id="UP000828390">
    <property type="component" value="Unassembled WGS sequence"/>
</dbReference>
<feature type="signal peptide" evidence="6">
    <location>
        <begin position="1"/>
        <end position="19"/>
    </location>
</feature>
<feature type="chain" id="PRO_5039746700" description="Peptide-methionine (R)-S-oxide reductase" evidence="6">
    <location>
        <begin position="20"/>
        <end position="184"/>
    </location>
</feature>
<keyword evidence="2 6" id="KW-0479">Metal-binding</keyword>
<evidence type="ECO:0000313" key="9">
    <source>
        <dbReference type="Proteomes" id="UP000828390"/>
    </source>
</evidence>
<keyword evidence="4 6" id="KW-0560">Oxidoreductase</keyword>
<dbReference type="Pfam" id="PF01641">
    <property type="entry name" value="SelR"/>
    <property type="match status" value="1"/>
</dbReference>
<evidence type="ECO:0000256" key="3">
    <source>
        <dbReference type="ARBA" id="ARBA00022833"/>
    </source>
</evidence>
<comment type="catalytic activity">
    <reaction evidence="5 6">
        <text>L-methionyl-[protein] + [thioredoxin]-disulfide + H2O = L-methionyl-(R)-S-oxide-[protein] + [thioredoxin]-dithiol</text>
        <dbReference type="Rhea" id="RHEA:24164"/>
        <dbReference type="Rhea" id="RHEA-COMP:10698"/>
        <dbReference type="Rhea" id="RHEA-COMP:10700"/>
        <dbReference type="Rhea" id="RHEA-COMP:12313"/>
        <dbReference type="Rhea" id="RHEA-COMP:12314"/>
        <dbReference type="ChEBI" id="CHEBI:15377"/>
        <dbReference type="ChEBI" id="CHEBI:16044"/>
        <dbReference type="ChEBI" id="CHEBI:29950"/>
        <dbReference type="ChEBI" id="CHEBI:45764"/>
        <dbReference type="ChEBI" id="CHEBI:50058"/>
        <dbReference type="EC" id="1.8.4.12"/>
    </reaction>
</comment>
<dbReference type="NCBIfam" id="TIGR00357">
    <property type="entry name" value="peptide-methionine (R)-S-oxide reductase MsrB"/>
    <property type="match status" value="1"/>
</dbReference>
<keyword evidence="6" id="KW-0732">Signal</keyword>
<dbReference type="GO" id="GO:0006979">
    <property type="term" value="P:response to oxidative stress"/>
    <property type="evidence" value="ECO:0007669"/>
    <property type="project" value="InterPro"/>
</dbReference>
<evidence type="ECO:0000313" key="8">
    <source>
        <dbReference type="EMBL" id="KAH3827786.1"/>
    </source>
</evidence>
<evidence type="ECO:0000256" key="4">
    <source>
        <dbReference type="ARBA" id="ARBA00023002"/>
    </source>
</evidence>
<dbReference type="FunFam" id="2.170.150.20:FF:000001">
    <property type="entry name" value="Peptide methionine sulfoxide reductase MsrB"/>
    <property type="match status" value="1"/>
</dbReference>
<dbReference type="Gene3D" id="2.170.150.20">
    <property type="entry name" value="Peptide methionine sulfoxide reductase"/>
    <property type="match status" value="1"/>
</dbReference>
<dbReference type="HAMAP" id="MF_01400">
    <property type="entry name" value="MsrB"/>
    <property type="match status" value="1"/>
</dbReference>
<evidence type="ECO:0000256" key="6">
    <source>
        <dbReference type="RuleBase" id="RU365044"/>
    </source>
</evidence>
<comment type="similarity">
    <text evidence="1 6">Belongs to the MsrB Met sulfoxide reductase family.</text>
</comment>
<proteinExistence type="inferred from homology"/>
<dbReference type="GO" id="GO:0033743">
    <property type="term" value="F:peptide-methionine (R)-S-oxide reductase activity"/>
    <property type="evidence" value="ECO:0007669"/>
    <property type="project" value="UniProtKB-EC"/>
</dbReference>
<protein>
    <recommendedName>
        <fullName evidence="6">Peptide-methionine (R)-S-oxide reductase</fullName>
        <ecNumber evidence="6">1.8.4.12</ecNumber>
    </recommendedName>
</protein>
<dbReference type="EMBL" id="JAIWYP010000005">
    <property type="protein sequence ID" value="KAH3827786.1"/>
    <property type="molecule type" value="Genomic_DNA"/>
</dbReference>
<dbReference type="GO" id="GO:0030091">
    <property type="term" value="P:protein repair"/>
    <property type="evidence" value="ECO:0007669"/>
    <property type="project" value="InterPro"/>
</dbReference>
<keyword evidence="3 6" id="KW-0862">Zinc</keyword>
<accession>A0A9D4H6A4</accession>
<evidence type="ECO:0000256" key="5">
    <source>
        <dbReference type="ARBA" id="ARBA00048488"/>
    </source>
</evidence>
<feature type="domain" description="MsrB" evidence="7">
    <location>
        <begin position="46"/>
        <end position="168"/>
    </location>
</feature>
<reference evidence="8" key="1">
    <citation type="journal article" date="2019" name="bioRxiv">
        <title>The Genome of the Zebra Mussel, Dreissena polymorpha: A Resource for Invasive Species Research.</title>
        <authorList>
            <person name="McCartney M.A."/>
            <person name="Auch B."/>
            <person name="Kono T."/>
            <person name="Mallez S."/>
            <person name="Zhang Y."/>
            <person name="Obille A."/>
            <person name="Becker A."/>
            <person name="Abrahante J.E."/>
            <person name="Garbe J."/>
            <person name="Badalamenti J.P."/>
            <person name="Herman A."/>
            <person name="Mangelson H."/>
            <person name="Liachko I."/>
            <person name="Sullivan S."/>
            <person name="Sone E.D."/>
            <person name="Koren S."/>
            <person name="Silverstein K.A.T."/>
            <person name="Beckman K.B."/>
            <person name="Gohl D.M."/>
        </authorList>
    </citation>
    <scope>NUCLEOTIDE SEQUENCE</scope>
    <source>
        <strain evidence="8">Duluth1</strain>
        <tissue evidence="8">Whole animal</tissue>
    </source>
</reference>
<reference evidence="8" key="2">
    <citation type="submission" date="2020-11" db="EMBL/GenBank/DDBJ databases">
        <authorList>
            <person name="McCartney M.A."/>
            <person name="Auch B."/>
            <person name="Kono T."/>
            <person name="Mallez S."/>
            <person name="Becker A."/>
            <person name="Gohl D.M."/>
            <person name="Silverstein K.A.T."/>
            <person name="Koren S."/>
            <person name="Bechman K.B."/>
            <person name="Herman A."/>
            <person name="Abrahante J.E."/>
            <person name="Garbe J."/>
        </authorList>
    </citation>
    <scope>NUCLEOTIDE SEQUENCE</scope>
    <source>
        <strain evidence="8">Duluth1</strain>
        <tissue evidence="8">Whole animal</tissue>
    </source>
</reference>
<sequence>MHVIIHLHVFMNILHLISSKKEESPKIQKLKESCKDTATCPVSFPKDELRERLTPIQYKVTQEKGTERAFSGEYNKHNEEGSYRCVVCGNRIFTSEDKYNSQCGWPAFSNVLSQEAVTLADDTSHGMRRVEVTCSRCGAHLGHLFTDGPAPTGLRYCINSAALAFTKKTDDANKLMTKKIKSEL</sequence>
<dbReference type="InterPro" id="IPR011057">
    <property type="entry name" value="Mss4-like_sf"/>
</dbReference>
<dbReference type="GO" id="GO:0005737">
    <property type="term" value="C:cytoplasm"/>
    <property type="evidence" value="ECO:0007669"/>
    <property type="project" value="TreeGrafter"/>
</dbReference>
<comment type="cofactor">
    <cofactor evidence="6">
        <name>Zn(2+)</name>
        <dbReference type="ChEBI" id="CHEBI:29105"/>
    </cofactor>
    <text evidence="6">Binds 1 zinc ion per subunit.</text>
</comment>
<name>A0A9D4H6A4_DREPO</name>
<evidence type="ECO:0000259" key="7">
    <source>
        <dbReference type="PROSITE" id="PS51790"/>
    </source>
</evidence>
<dbReference type="EC" id="1.8.4.12" evidence="6"/>
<dbReference type="SUPFAM" id="SSF51316">
    <property type="entry name" value="Mss4-like"/>
    <property type="match status" value="1"/>
</dbReference>
<dbReference type="PANTHER" id="PTHR10173:SF56">
    <property type="entry name" value="METHIONINE-R-SULFOXIDE REDUCTASE B3"/>
    <property type="match status" value="1"/>
</dbReference>
<evidence type="ECO:0000256" key="2">
    <source>
        <dbReference type="ARBA" id="ARBA00022723"/>
    </source>
</evidence>